<dbReference type="GO" id="GO:0005737">
    <property type="term" value="C:cytoplasm"/>
    <property type="evidence" value="ECO:0007669"/>
    <property type="project" value="TreeGrafter"/>
</dbReference>
<dbReference type="PIRSF" id="PIRSF015753">
    <property type="entry name" value="GST"/>
    <property type="match status" value="1"/>
</dbReference>
<dbReference type="InterPro" id="IPR036249">
    <property type="entry name" value="Thioredoxin-like_sf"/>
</dbReference>
<keyword evidence="5" id="KW-0808">Transferase</keyword>
<dbReference type="InterPro" id="IPR036282">
    <property type="entry name" value="Glutathione-S-Trfase_C_sf"/>
</dbReference>
<dbReference type="STRING" id="376427.SAMN04487954_11590"/>
<dbReference type="InterPro" id="IPR040079">
    <property type="entry name" value="Glutathione_S-Trfase"/>
</dbReference>
<dbReference type="SFLD" id="SFLDG01206">
    <property type="entry name" value="Xi.1"/>
    <property type="match status" value="1"/>
</dbReference>
<dbReference type="SUPFAM" id="SSF47616">
    <property type="entry name" value="GST C-terminal domain-like"/>
    <property type="match status" value="1"/>
</dbReference>
<name>A0A1G9BEJ2_9GAMM</name>
<feature type="domain" description="GST C-terminal" evidence="4">
    <location>
        <begin position="168"/>
        <end position="296"/>
    </location>
</feature>
<evidence type="ECO:0000313" key="5">
    <source>
        <dbReference type="EMBL" id="SDK37958.1"/>
    </source>
</evidence>
<feature type="binding site" evidence="2">
    <location>
        <begin position="147"/>
        <end position="148"/>
    </location>
    <ligand>
        <name>glutathione</name>
        <dbReference type="ChEBI" id="CHEBI:57925"/>
    </ligand>
</feature>
<feature type="site" description="Lowers pKa of active site Cys" evidence="3">
    <location>
        <position position="253"/>
    </location>
</feature>
<evidence type="ECO:0000256" key="3">
    <source>
        <dbReference type="PIRSR" id="PIRSR015753-3"/>
    </source>
</evidence>
<dbReference type="SUPFAM" id="SSF52833">
    <property type="entry name" value="Thioredoxin-like"/>
    <property type="match status" value="1"/>
</dbReference>
<feature type="binding site" evidence="2">
    <location>
        <begin position="129"/>
        <end position="132"/>
    </location>
    <ligand>
        <name>glutathione</name>
        <dbReference type="ChEBI" id="CHEBI:57925"/>
    </ligand>
</feature>
<dbReference type="RefSeq" id="WP_089688197.1">
    <property type="nucleotide sequence ID" value="NZ_FNES01000015.1"/>
</dbReference>
<evidence type="ECO:0000259" key="4">
    <source>
        <dbReference type="PROSITE" id="PS50405"/>
    </source>
</evidence>
<feature type="active site" description="Nucleophile" evidence="1">
    <location>
        <position position="63"/>
    </location>
</feature>
<dbReference type="InterPro" id="IPR047047">
    <property type="entry name" value="GST_Omega-like_C"/>
</dbReference>
<organism evidence="5 6">
    <name type="scientific">Billgrantia gudaonensis</name>
    <dbReference type="NCBI Taxonomy" id="376427"/>
    <lineage>
        <taxon>Bacteria</taxon>
        <taxon>Pseudomonadati</taxon>
        <taxon>Pseudomonadota</taxon>
        <taxon>Gammaproteobacteria</taxon>
        <taxon>Oceanospirillales</taxon>
        <taxon>Halomonadaceae</taxon>
        <taxon>Billgrantia</taxon>
    </lineage>
</organism>
<dbReference type="Gene3D" id="1.20.1050.10">
    <property type="match status" value="1"/>
</dbReference>
<accession>A0A1G9BEJ2</accession>
<dbReference type="InterPro" id="IPR016639">
    <property type="entry name" value="GST_Omega/GSH"/>
</dbReference>
<dbReference type="SFLD" id="SFLDG01148">
    <property type="entry name" value="Xi_(cytGST)"/>
    <property type="match status" value="1"/>
</dbReference>
<dbReference type="OrthoDB" id="9769158at2"/>
<dbReference type="AlphaFoldDB" id="A0A1G9BEJ2"/>
<dbReference type="PANTHER" id="PTHR32419:SF6">
    <property type="entry name" value="GLUTATHIONE S-TRANSFERASE OMEGA-LIKE 1-RELATED"/>
    <property type="match status" value="1"/>
</dbReference>
<dbReference type="Proteomes" id="UP000198525">
    <property type="component" value="Unassembled WGS sequence"/>
</dbReference>
<feature type="binding site" evidence="2">
    <location>
        <position position="96"/>
    </location>
    <ligand>
        <name>glutathione</name>
        <dbReference type="ChEBI" id="CHEBI:57925"/>
    </ligand>
</feature>
<dbReference type="GO" id="GO:0004364">
    <property type="term" value="F:glutathione transferase activity"/>
    <property type="evidence" value="ECO:0007669"/>
    <property type="project" value="InterPro"/>
</dbReference>
<dbReference type="Pfam" id="PF13410">
    <property type="entry name" value="GST_C_2"/>
    <property type="match status" value="1"/>
</dbReference>
<evidence type="ECO:0000256" key="1">
    <source>
        <dbReference type="PIRSR" id="PIRSR015753-1"/>
    </source>
</evidence>
<protein>
    <submittedName>
        <fullName evidence="5">Putative glutathione S-transferase</fullName>
    </submittedName>
</protein>
<feature type="active site" description="Proton donor/acceptor" evidence="1">
    <location>
        <position position="194"/>
    </location>
</feature>
<gene>
    <name evidence="5" type="ORF">SAMN04487954_11590</name>
</gene>
<dbReference type="InterPro" id="IPR010987">
    <property type="entry name" value="Glutathione-S-Trfase_C-like"/>
</dbReference>
<reference evidence="5 6" key="1">
    <citation type="submission" date="2016-10" db="EMBL/GenBank/DDBJ databases">
        <authorList>
            <person name="de Groot N.N."/>
        </authorList>
    </citation>
    <scope>NUCLEOTIDE SEQUENCE [LARGE SCALE GENOMIC DNA]</scope>
    <source>
        <strain evidence="5 6">CGMCC 1.6133</strain>
    </source>
</reference>
<dbReference type="EMBL" id="FNES01000015">
    <property type="protein sequence ID" value="SDK37958.1"/>
    <property type="molecule type" value="Genomic_DNA"/>
</dbReference>
<dbReference type="PANTHER" id="PTHR32419">
    <property type="entry name" value="GLUTATHIONYL-HYDROQUINONE REDUCTASE"/>
    <property type="match status" value="1"/>
</dbReference>
<dbReference type="Gene3D" id="3.40.30.10">
    <property type="entry name" value="Glutaredoxin"/>
    <property type="match status" value="1"/>
</dbReference>
<dbReference type="SFLD" id="SFLDS00019">
    <property type="entry name" value="Glutathione_Transferase_(cytos"/>
    <property type="match status" value="1"/>
</dbReference>
<dbReference type="Pfam" id="PF13409">
    <property type="entry name" value="GST_N_2"/>
    <property type="match status" value="1"/>
</dbReference>
<dbReference type="PROSITE" id="PS50405">
    <property type="entry name" value="GST_CTER"/>
    <property type="match status" value="1"/>
</dbReference>
<dbReference type="InterPro" id="IPR004045">
    <property type="entry name" value="Glutathione_S-Trfase_N"/>
</dbReference>
<proteinExistence type="predicted"/>
<keyword evidence="6" id="KW-1185">Reference proteome</keyword>
<feature type="site" description="Lowers pKa of active site Cys" evidence="3">
    <location>
        <position position="296"/>
    </location>
</feature>
<dbReference type="CDD" id="cd03190">
    <property type="entry name" value="GST_C_Omega_like"/>
    <property type="match status" value="1"/>
</dbReference>
<evidence type="ECO:0000256" key="2">
    <source>
        <dbReference type="PIRSR" id="PIRSR015753-2"/>
    </source>
</evidence>
<sequence length="314" mass="35038">MLVNGIWQEKWQPVQAQDEQGRFIRQTSTFRHWITPDGASGPTGRGGFKAEAGRYHLYVAYICPWASRTLMARRLKGLEAMIGVTVVNPRLTDQGWQFGGFPGADEDPLHDSRYLHELYTRADPQVSGRATVPVLWDKQTGAIVNNESADILRMLNSAFSHLVDQGPNLYPEALAAEIESLNRDIYTDLNNGVYQAGFASSQPAYEEAYGKIFTRLDALEARLGDGRPYLFGDVLTETDIRLFVTLVRFDAAYHGLFKCNRNTLNAMPALHAYLHRILALDGISETVDLDHIKAGYYSIKALNPSGIVPVGPRH</sequence>
<evidence type="ECO:0000313" key="6">
    <source>
        <dbReference type="Proteomes" id="UP000198525"/>
    </source>
</evidence>